<proteinExistence type="predicted"/>
<feature type="domain" description="ABC-type glycine betaine transport system substrate-binding" evidence="2">
    <location>
        <begin position="46"/>
        <end position="323"/>
    </location>
</feature>
<dbReference type="Gene3D" id="3.40.190.100">
    <property type="entry name" value="Glycine betaine-binding periplasmic protein, domain 2"/>
    <property type="match status" value="1"/>
</dbReference>
<protein>
    <submittedName>
        <fullName evidence="3">ABC transporter substrate-binding protein</fullName>
    </submittedName>
</protein>
<feature type="signal peptide" evidence="1">
    <location>
        <begin position="1"/>
        <end position="36"/>
    </location>
</feature>
<evidence type="ECO:0000313" key="3">
    <source>
        <dbReference type="EMBL" id="QEI07361.1"/>
    </source>
</evidence>
<accession>A0A5C0B3K2</accession>
<dbReference type="GO" id="GO:0022857">
    <property type="term" value="F:transmembrane transporter activity"/>
    <property type="evidence" value="ECO:0007669"/>
    <property type="project" value="InterPro"/>
</dbReference>
<organism evidence="3 4">
    <name type="scientific">Pigmentiphaga aceris</name>
    <dbReference type="NCBI Taxonomy" id="1940612"/>
    <lineage>
        <taxon>Bacteria</taxon>
        <taxon>Pseudomonadati</taxon>
        <taxon>Pseudomonadota</taxon>
        <taxon>Betaproteobacteria</taxon>
        <taxon>Burkholderiales</taxon>
        <taxon>Alcaligenaceae</taxon>
        <taxon>Pigmentiphaga</taxon>
    </lineage>
</organism>
<dbReference type="GO" id="GO:0043190">
    <property type="term" value="C:ATP-binding cassette (ABC) transporter complex"/>
    <property type="evidence" value="ECO:0007669"/>
    <property type="project" value="InterPro"/>
</dbReference>
<dbReference type="InterPro" id="IPR007210">
    <property type="entry name" value="ABC_Gly_betaine_transp_sub-bd"/>
</dbReference>
<evidence type="ECO:0000313" key="4">
    <source>
        <dbReference type="Proteomes" id="UP000325161"/>
    </source>
</evidence>
<dbReference type="EMBL" id="CP043046">
    <property type="protein sequence ID" value="QEI07361.1"/>
    <property type="molecule type" value="Genomic_DNA"/>
</dbReference>
<feature type="chain" id="PRO_5023086093" evidence="1">
    <location>
        <begin position="37"/>
        <end position="344"/>
    </location>
</feature>
<dbReference type="KEGG" id="pacr:FXN63_17055"/>
<dbReference type="Pfam" id="PF04069">
    <property type="entry name" value="OpuAC"/>
    <property type="match status" value="1"/>
</dbReference>
<keyword evidence="1" id="KW-0732">Signal</keyword>
<sequence>MSLSSTPVRFTRLARSILGAGAVAVAASFAPIAAQAAAPACELDRPILFGGMNWESNLIVTDIERAILEKGYGCKTRVESGETLPMLAALQRGDVDVNSEVWLNSVRDPWEKALATGKVAKAGDLYPGGEGWFIPRYVAERFPELKKASDLPRFKKEFADPEEPGKGRFYGCPAGWGCEVTSTNLFKSLGLEKDFVLYSPGTGAAQKAALTSAYKRKQNIAFYYWYPTPLVGGLDLVKLELPAYNAEAHNCNTSPKCANPKPSDYPDNPVFTAVNTDFAAKAPKTAEFLGKVAIPRETVDKLLAWYDEAGVDTDEAATYFLKQFPDVWTQWVPADVADRVKASL</sequence>
<dbReference type="Proteomes" id="UP000325161">
    <property type="component" value="Chromosome"/>
</dbReference>
<name>A0A5C0B3K2_9BURK</name>
<dbReference type="InterPro" id="IPR006311">
    <property type="entry name" value="TAT_signal"/>
</dbReference>
<evidence type="ECO:0000256" key="1">
    <source>
        <dbReference type="SAM" id="SignalP"/>
    </source>
</evidence>
<gene>
    <name evidence="3" type="ORF">FXN63_17055</name>
</gene>
<reference evidence="3 4" key="1">
    <citation type="submission" date="2019-08" db="EMBL/GenBank/DDBJ databases">
        <title>Amphibian skin-associated Pigmentiphaga: genome sequence and occurrence across geography and hosts.</title>
        <authorList>
            <person name="Bletz M.C."/>
            <person name="Bunk B."/>
            <person name="Sproeer C."/>
            <person name="Biwer P."/>
            <person name="Reiter S."/>
            <person name="Rabemananjara F.C.E."/>
            <person name="Schulz S."/>
            <person name="Overmann J."/>
            <person name="Vences M."/>
        </authorList>
    </citation>
    <scope>NUCLEOTIDE SEQUENCE [LARGE SCALE GENOMIC DNA]</scope>
    <source>
        <strain evidence="3 4">Mada1488</strain>
    </source>
</reference>
<dbReference type="SUPFAM" id="SSF53850">
    <property type="entry name" value="Periplasmic binding protein-like II"/>
    <property type="match status" value="1"/>
</dbReference>
<dbReference type="OrthoDB" id="9787902at2"/>
<dbReference type="AlphaFoldDB" id="A0A5C0B3K2"/>
<keyword evidence="4" id="KW-1185">Reference proteome</keyword>
<dbReference type="CDD" id="cd13641">
    <property type="entry name" value="PBP2_HisX_like"/>
    <property type="match status" value="1"/>
</dbReference>
<dbReference type="Gene3D" id="3.10.105.10">
    <property type="entry name" value="Dipeptide-binding Protein, Domain 3"/>
    <property type="match status" value="2"/>
</dbReference>
<dbReference type="PROSITE" id="PS51318">
    <property type="entry name" value="TAT"/>
    <property type="match status" value="1"/>
</dbReference>
<evidence type="ECO:0000259" key="2">
    <source>
        <dbReference type="Pfam" id="PF04069"/>
    </source>
</evidence>